<accession>A0A0R1HLY2</accession>
<keyword evidence="5 6" id="KW-0472">Membrane</keyword>
<evidence type="ECO:0000313" key="9">
    <source>
        <dbReference type="Proteomes" id="UP000050911"/>
    </source>
</evidence>
<evidence type="ECO:0000256" key="4">
    <source>
        <dbReference type="ARBA" id="ARBA00022989"/>
    </source>
</evidence>
<evidence type="ECO:0000256" key="6">
    <source>
        <dbReference type="SAM" id="Phobius"/>
    </source>
</evidence>
<keyword evidence="3 6" id="KW-0812">Transmembrane</keyword>
<dbReference type="AlphaFoldDB" id="A0A0R1HLY2"/>
<reference evidence="8 9" key="1">
    <citation type="journal article" date="2015" name="Genome Announc.">
        <title>Expanding the biotechnology potential of lactobacilli through comparative genomics of 213 strains and associated genera.</title>
        <authorList>
            <person name="Sun Z."/>
            <person name="Harris H.M."/>
            <person name="McCann A."/>
            <person name="Guo C."/>
            <person name="Argimon S."/>
            <person name="Zhang W."/>
            <person name="Yang X."/>
            <person name="Jeffery I.B."/>
            <person name="Cooney J.C."/>
            <person name="Kagawa T.F."/>
            <person name="Liu W."/>
            <person name="Song Y."/>
            <person name="Salvetti E."/>
            <person name="Wrobel A."/>
            <person name="Rasinkangas P."/>
            <person name="Parkhill J."/>
            <person name="Rea M.C."/>
            <person name="O'Sullivan O."/>
            <person name="Ritari J."/>
            <person name="Douillard F.P."/>
            <person name="Paul Ross R."/>
            <person name="Yang R."/>
            <person name="Briner A.E."/>
            <person name="Felis G.E."/>
            <person name="de Vos W.M."/>
            <person name="Barrangou R."/>
            <person name="Klaenhammer T.R."/>
            <person name="Caufield P.W."/>
            <person name="Cui Y."/>
            <person name="Zhang H."/>
            <person name="O'Toole P.W."/>
        </authorList>
    </citation>
    <scope>NUCLEOTIDE SEQUENCE [LARGE SCALE GENOMIC DNA]</scope>
    <source>
        <strain evidence="8 9">JCM 15530</strain>
    </source>
</reference>
<keyword evidence="4 6" id="KW-1133">Transmembrane helix</keyword>
<feature type="transmembrane region" description="Helical" evidence="6">
    <location>
        <begin position="96"/>
        <end position="116"/>
    </location>
</feature>
<dbReference type="Proteomes" id="UP000050911">
    <property type="component" value="Unassembled WGS sequence"/>
</dbReference>
<proteinExistence type="inferred from homology"/>
<dbReference type="InterPro" id="IPR007267">
    <property type="entry name" value="GtrA_DPMS_TM"/>
</dbReference>
<evidence type="ECO:0000256" key="2">
    <source>
        <dbReference type="ARBA" id="ARBA00009399"/>
    </source>
</evidence>
<evidence type="ECO:0000256" key="1">
    <source>
        <dbReference type="ARBA" id="ARBA00004141"/>
    </source>
</evidence>
<keyword evidence="9" id="KW-1185">Reference proteome</keyword>
<evidence type="ECO:0000313" key="8">
    <source>
        <dbReference type="EMBL" id="KRK47568.1"/>
    </source>
</evidence>
<feature type="transmembrane region" description="Helical" evidence="6">
    <location>
        <begin position="70"/>
        <end position="90"/>
    </location>
</feature>
<organism evidence="8 9">
    <name type="scientific">Secundilactobacillus kimchicus JCM 15530</name>
    <dbReference type="NCBI Taxonomy" id="1302272"/>
    <lineage>
        <taxon>Bacteria</taxon>
        <taxon>Bacillati</taxon>
        <taxon>Bacillota</taxon>
        <taxon>Bacilli</taxon>
        <taxon>Lactobacillales</taxon>
        <taxon>Lactobacillaceae</taxon>
        <taxon>Secundilactobacillus</taxon>
    </lineage>
</organism>
<comment type="subcellular location">
    <subcellularLocation>
        <location evidence="1">Membrane</location>
        <topology evidence="1">Multi-pass membrane protein</topology>
    </subcellularLocation>
</comment>
<comment type="similarity">
    <text evidence="2">Belongs to the GtrA family.</text>
</comment>
<dbReference type="PANTHER" id="PTHR38459:SF1">
    <property type="entry name" value="PROPHAGE BACTOPRENOL-LINKED GLUCOSE TRANSLOCASE HOMOLOG"/>
    <property type="match status" value="1"/>
</dbReference>
<dbReference type="PATRIC" id="fig|1302272.5.peg.2340"/>
<feature type="transmembrane region" description="Helical" evidence="6">
    <location>
        <begin position="38"/>
        <end position="58"/>
    </location>
</feature>
<protein>
    <submittedName>
        <fullName evidence="8">GtrA family protein</fullName>
    </submittedName>
</protein>
<dbReference type="GO" id="GO:0000271">
    <property type="term" value="P:polysaccharide biosynthetic process"/>
    <property type="evidence" value="ECO:0007669"/>
    <property type="project" value="InterPro"/>
</dbReference>
<gene>
    <name evidence="8" type="ORF">FC96_GL002290</name>
</gene>
<dbReference type="OrthoDB" id="9812049at2"/>
<dbReference type="InterPro" id="IPR051401">
    <property type="entry name" value="GtrA_CellWall_Glycosyl"/>
</dbReference>
<feature type="transmembrane region" description="Helical" evidence="6">
    <location>
        <begin position="12"/>
        <end position="32"/>
    </location>
</feature>
<dbReference type="GO" id="GO:0005886">
    <property type="term" value="C:plasma membrane"/>
    <property type="evidence" value="ECO:0007669"/>
    <property type="project" value="TreeGrafter"/>
</dbReference>
<dbReference type="Pfam" id="PF04138">
    <property type="entry name" value="GtrA_DPMS_TM"/>
    <property type="match status" value="1"/>
</dbReference>
<evidence type="ECO:0000256" key="3">
    <source>
        <dbReference type="ARBA" id="ARBA00022692"/>
    </source>
</evidence>
<feature type="domain" description="GtrA/DPMS transmembrane" evidence="7">
    <location>
        <begin position="10"/>
        <end position="122"/>
    </location>
</feature>
<name>A0A0R1HLY2_9LACO</name>
<dbReference type="PANTHER" id="PTHR38459">
    <property type="entry name" value="PROPHAGE BACTOPRENOL-LINKED GLUCOSE TRANSLOCASE HOMOLOG"/>
    <property type="match status" value="1"/>
</dbReference>
<comment type="caution">
    <text evidence="8">The sequence shown here is derived from an EMBL/GenBank/DDBJ whole genome shotgun (WGS) entry which is preliminary data.</text>
</comment>
<evidence type="ECO:0000259" key="7">
    <source>
        <dbReference type="Pfam" id="PF04138"/>
    </source>
</evidence>
<dbReference type="EMBL" id="AZCX01000007">
    <property type="protein sequence ID" value="KRK47568.1"/>
    <property type="molecule type" value="Genomic_DNA"/>
</dbReference>
<dbReference type="STRING" id="1302272.FC96_GL002290"/>
<evidence type="ECO:0000256" key="5">
    <source>
        <dbReference type="ARBA" id="ARBA00023136"/>
    </source>
</evidence>
<dbReference type="RefSeq" id="WP_056942749.1">
    <property type="nucleotide sequence ID" value="NZ_AZCX01000007.1"/>
</dbReference>
<sequence length="136" mass="15412">MPKNGQQFIKFGLTGGLNTGLTYVIYLLLVHLTTPTVAMAVGYGLTSLVGLTLNNHWVFNAHQAVRSVAWKYYATYGFTWLLSVGFTHVASTNWQLPTWLIPIGSLMLTIPLNFLLSKFWVFSQHHHFKEARHYGN</sequence>